<evidence type="ECO:0000313" key="2">
    <source>
        <dbReference type="Proteomes" id="UP000326729"/>
    </source>
</evidence>
<dbReference type="EMBL" id="CABVGY010000032">
    <property type="protein sequence ID" value="VVN28433.1"/>
    <property type="molecule type" value="Genomic_DNA"/>
</dbReference>
<dbReference type="RefSeq" id="WP_150718319.1">
    <property type="nucleotide sequence ID" value="NZ_CABVGY010000032.1"/>
</dbReference>
<dbReference type="Proteomes" id="UP000326729">
    <property type="component" value="Unassembled WGS sequence"/>
</dbReference>
<accession>A0A5E6WIF3</accession>
<protein>
    <submittedName>
        <fullName evidence="1">Uncharacterized protein</fullName>
    </submittedName>
</protein>
<proteinExistence type="predicted"/>
<evidence type="ECO:0000313" key="1">
    <source>
        <dbReference type="EMBL" id="VVN28433.1"/>
    </source>
</evidence>
<organism evidence="1 2">
    <name type="scientific">Pseudomonas fluorescens</name>
    <dbReference type="NCBI Taxonomy" id="294"/>
    <lineage>
        <taxon>Bacteria</taxon>
        <taxon>Pseudomonadati</taxon>
        <taxon>Pseudomonadota</taxon>
        <taxon>Gammaproteobacteria</taxon>
        <taxon>Pseudomonadales</taxon>
        <taxon>Pseudomonadaceae</taxon>
        <taxon>Pseudomonas</taxon>
    </lineage>
</organism>
<dbReference type="OrthoDB" id="6919566at2"/>
<sequence>MHSQYTNAQLLACRCLAMEQNKKLFDEANAISRAAFELLEQPDLDSDKFQHYLQLRRKAETLFCEALDHLILLNENFPPLPVQKQTEACDSSLHQEENS</sequence>
<dbReference type="AlphaFoldDB" id="A0A5E6WIF3"/>
<reference evidence="1 2" key="1">
    <citation type="submission" date="2019-09" db="EMBL/GenBank/DDBJ databases">
        <authorList>
            <person name="Chandra G."/>
            <person name="Truman W A."/>
        </authorList>
    </citation>
    <scope>NUCLEOTIDE SEQUENCE [LARGE SCALE GENOMIC DNA]</scope>
    <source>
        <strain evidence="1">PS659</strain>
    </source>
</reference>
<gene>
    <name evidence="1" type="ORF">PS659_04748</name>
</gene>
<name>A0A5E6WIF3_PSEFL</name>